<evidence type="ECO:0000256" key="3">
    <source>
        <dbReference type="ARBA" id="ARBA00022833"/>
    </source>
</evidence>
<dbReference type="Proteomes" id="UP001187471">
    <property type="component" value="Unassembled WGS sequence"/>
</dbReference>
<evidence type="ECO:0000256" key="2">
    <source>
        <dbReference type="ARBA" id="ARBA00022771"/>
    </source>
</evidence>
<dbReference type="PANTHER" id="PTHR23111">
    <property type="entry name" value="ZINC FINGER PROTEIN"/>
    <property type="match status" value="1"/>
</dbReference>
<dbReference type="EMBL" id="JAVXUO010000491">
    <property type="protein sequence ID" value="KAK2991672.1"/>
    <property type="molecule type" value="Genomic_DNA"/>
</dbReference>
<organism evidence="6 7">
    <name type="scientific">Escallonia rubra</name>
    <dbReference type="NCBI Taxonomy" id="112253"/>
    <lineage>
        <taxon>Eukaryota</taxon>
        <taxon>Viridiplantae</taxon>
        <taxon>Streptophyta</taxon>
        <taxon>Embryophyta</taxon>
        <taxon>Tracheophyta</taxon>
        <taxon>Spermatophyta</taxon>
        <taxon>Magnoliopsida</taxon>
        <taxon>eudicotyledons</taxon>
        <taxon>Gunneridae</taxon>
        <taxon>Pentapetalae</taxon>
        <taxon>asterids</taxon>
        <taxon>campanulids</taxon>
        <taxon>Escalloniales</taxon>
        <taxon>Escalloniaceae</taxon>
        <taxon>Escallonia</taxon>
    </lineage>
</organism>
<feature type="domain" description="RanBP2-type" evidence="5">
    <location>
        <begin position="385"/>
        <end position="414"/>
    </location>
</feature>
<feature type="domain" description="RanBP2-type" evidence="5">
    <location>
        <begin position="423"/>
        <end position="452"/>
    </location>
</feature>
<protein>
    <recommendedName>
        <fullName evidence="5">RanBP2-type domain-containing protein</fullName>
    </recommendedName>
</protein>
<dbReference type="GO" id="GO:0005737">
    <property type="term" value="C:cytoplasm"/>
    <property type="evidence" value="ECO:0007669"/>
    <property type="project" value="TreeGrafter"/>
</dbReference>
<gene>
    <name evidence="6" type="ORF">RJ640_028947</name>
</gene>
<dbReference type="SUPFAM" id="SSF90209">
    <property type="entry name" value="Ran binding protein zinc finger-like"/>
    <property type="match status" value="4"/>
</dbReference>
<accession>A0AA88RLS4</accession>
<evidence type="ECO:0000256" key="1">
    <source>
        <dbReference type="ARBA" id="ARBA00022723"/>
    </source>
</evidence>
<evidence type="ECO:0000259" key="5">
    <source>
        <dbReference type="PROSITE" id="PS50199"/>
    </source>
</evidence>
<evidence type="ECO:0000313" key="6">
    <source>
        <dbReference type="EMBL" id="KAK2991672.1"/>
    </source>
</evidence>
<dbReference type="InterPro" id="IPR001876">
    <property type="entry name" value="Znf_RanBP2"/>
</dbReference>
<dbReference type="PANTHER" id="PTHR23111:SF40">
    <property type="entry name" value="RNA-BINDING PROTEIN INVOLVED IN HETEROCHROMATIN ASSEMBLY-RELATED"/>
    <property type="match status" value="1"/>
</dbReference>
<dbReference type="SMART" id="SM00547">
    <property type="entry name" value="ZnF_RBZ"/>
    <property type="match status" value="5"/>
</dbReference>
<evidence type="ECO:0000256" key="4">
    <source>
        <dbReference type="PROSITE-ProRule" id="PRU00322"/>
    </source>
</evidence>
<keyword evidence="1" id="KW-0479">Metal-binding</keyword>
<dbReference type="AlphaFoldDB" id="A0AA88RLS4"/>
<sequence length="504" mass="56610">MPASALALTRQRWLPSHSPAPLSFSVPCLKMPAARLFSLFGATVFRNRRHTTTNLSLIPSVRLTKLSLSPAFEFHRYSKYSSAALVDTVAVETAVSPHHPWPEWVSFVSCLKAKDYLKAPVPAEDDGGVSDGGGDDASQDINLLKDACLSFARDRSDVFKSLSMQDIQIVVEKGCPNLLRKTVNSGKRLRAYVRLEEGDACGACNLRGACHRAYLTLKESEEAARTVDIVRILWSYALDSPVDLGRDKPPGRELIEVSARKLLSELVELSGTVRDPEPPKAVNIATHQQEQTRGFKDDELSRDVEMKRGDWMCTKCNFMNFARNIQCRKCGEHGPNKVGGNDIEMKKGDWICPECNFMNFARNIQCRKCGEHGPNKVGGNDIEMKKGDWICPECSFMNFSRNVRCLKCKTQGSKGVSADVEMKKGDWNCPQCGFVNFANNTNCLGCQELRPKRQLNPGEWECPSCSSVFNYRKNMICKKCNVERPKEEVGKQYEEQIWRKPFCL</sequence>
<reference evidence="6" key="1">
    <citation type="submission" date="2022-12" db="EMBL/GenBank/DDBJ databases">
        <title>Draft genome assemblies for two species of Escallonia (Escalloniales).</title>
        <authorList>
            <person name="Chanderbali A."/>
            <person name="Dervinis C."/>
            <person name="Anghel I."/>
            <person name="Soltis D."/>
            <person name="Soltis P."/>
            <person name="Zapata F."/>
        </authorList>
    </citation>
    <scope>NUCLEOTIDE SEQUENCE</scope>
    <source>
        <strain evidence="6">UCBG92.1500</strain>
        <tissue evidence="6">Leaf</tissue>
    </source>
</reference>
<feature type="domain" description="RanBP2-type" evidence="5">
    <location>
        <begin position="346"/>
        <end position="375"/>
    </location>
</feature>
<dbReference type="GO" id="GO:0003729">
    <property type="term" value="F:mRNA binding"/>
    <property type="evidence" value="ECO:0007669"/>
    <property type="project" value="TreeGrafter"/>
</dbReference>
<comment type="caution">
    <text evidence="6">The sequence shown here is derived from an EMBL/GenBank/DDBJ whole genome shotgun (WGS) entry which is preliminary data.</text>
</comment>
<dbReference type="Pfam" id="PF00641">
    <property type="entry name" value="Zn_ribbon_RanBP"/>
    <property type="match status" value="4"/>
</dbReference>
<proteinExistence type="predicted"/>
<evidence type="ECO:0000313" key="7">
    <source>
        <dbReference type="Proteomes" id="UP001187471"/>
    </source>
</evidence>
<dbReference type="Gene3D" id="4.10.1060.10">
    <property type="entry name" value="Zinc finger, RanBP2-type"/>
    <property type="match status" value="5"/>
</dbReference>
<dbReference type="GO" id="GO:0008270">
    <property type="term" value="F:zinc ion binding"/>
    <property type="evidence" value="ECO:0007669"/>
    <property type="project" value="UniProtKB-KW"/>
</dbReference>
<feature type="domain" description="RanBP2-type" evidence="5">
    <location>
        <begin position="307"/>
        <end position="336"/>
    </location>
</feature>
<dbReference type="PROSITE" id="PS01358">
    <property type="entry name" value="ZF_RANBP2_1"/>
    <property type="match status" value="2"/>
</dbReference>
<dbReference type="InterPro" id="IPR036443">
    <property type="entry name" value="Znf_RanBP2_sf"/>
</dbReference>
<keyword evidence="2 4" id="KW-0863">Zinc-finger</keyword>
<keyword evidence="7" id="KW-1185">Reference proteome</keyword>
<name>A0AA88RLS4_9ASTE</name>
<dbReference type="PROSITE" id="PS50199">
    <property type="entry name" value="ZF_RANBP2_2"/>
    <property type="match status" value="4"/>
</dbReference>
<keyword evidence="3" id="KW-0862">Zinc</keyword>